<evidence type="ECO:0000313" key="3">
    <source>
        <dbReference type="Proteomes" id="UP000467327"/>
    </source>
</evidence>
<dbReference type="AlphaFoldDB" id="A0AAD1HNV5"/>
<reference evidence="2 3" key="1">
    <citation type="journal article" date="2019" name="Emerg. Microbes Infect.">
        <title>Comprehensive subspecies identification of 175 nontuberculous mycobacteria species based on 7547 genomic profiles.</title>
        <authorList>
            <person name="Matsumoto Y."/>
            <person name="Kinjo T."/>
            <person name="Motooka D."/>
            <person name="Nabeya D."/>
            <person name="Jung N."/>
            <person name="Uechi K."/>
            <person name="Horii T."/>
            <person name="Iida T."/>
            <person name="Fujita J."/>
            <person name="Nakamura S."/>
        </authorList>
    </citation>
    <scope>NUCLEOTIDE SEQUENCE [LARGE SCALE GENOMIC DNA]</scope>
    <source>
        <strain evidence="2 3">JCM 6376</strain>
    </source>
</reference>
<accession>A0AAD1HNV5</accession>
<keyword evidence="1" id="KW-0812">Transmembrane</keyword>
<keyword evidence="1" id="KW-1133">Transmembrane helix</keyword>
<protein>
    <submittedName>
        <fullName evidence="2">Integral membrane protein</fullName>
    </submittedName>
</protein>
<dbReference type="EMBL" id="AP022561">
    <property type="protein sequence ID" value="BBX07748.1"/>
    <property type="molecule type" value="Genomic_DNA"/>
</dbReference>
<keyword evidence="1" id="KW-0472">Membrane</keyword>
<feature type="transmembrane region" description="Helical" evidence="1">
    <location>
        <begin position="129"/>
        <end position="154"/>
    </location>
</feature>
<evidence type="ECO:0000313" key="2">
    <source>
        <dbReference type="EMBL" id="BBX07748.1"/>
    </source>
</evidence>
<keyword evidence="3" id="KW-1185">Reference proteome</keyword>
<dbReference type="RefSeq" id="WP_115319905.1">
    <property type="nucleotide sequence ID" value="NZ_AP022561.1"/>
</dbReference>
<feature type="transmembrane region" description="Helical" evidence="1">
    <location>
        <begin position="175"/>
        <end position="194"/>
    </location>
</feature>
<evidence type="ECO:0000256" key="1">
    <source>
        <dbReference type="SAM" id="Phobius"/>
    </source>
</evidence>
<feature type="transmembrane region" description="Helical" evidence="1">
    <location>
        <begin position="265"/>
        <end position="296"/>
    </location>
</feature>
<feature type="transmembrane region" description="Helical" evidence="1">
    <location>
        <begin position="104"/>
        <end position="123"/>
    </location>
</feature>
<gene>
    <name evidence="2" type="ORF">MAIC_25510</name>
</gene>
<proteinExistence type="predicted"/>
<dbReference type="KEGG" id="maic:MAIC_25510"/>
<feature type="transmembrane region" description="Helical" evidence="1">
    <location>
        <begin position="31"/>
        <end position="53"/>
    </location>
</feature>
<feature type="transmembrane region" description="Helical" evidence="1">
    <location>
        <begin position="200"/>
        <end position="220"/>
    </location>
</feature>
<feature type="transmembrane region" description="Helical" evidence="1">
    <location>
        <begin position="73"/>
        <end position="92"/>
    </location>
</feature>
<organism evidence="2 3">
    <name type="scientific">Mycolicibacterium aichiense</name>
    <dbReference type="NCBI Taxonomy" id="1799"/>
    <lineage>
        <taxon>Bacteria</taxon>
        <taxon>Bacillati</taxon>
        <taxon>Actinomycetota</taxon>
        <taxon>Actinomycetes</taxon>
        <taxon>Mycobacteriales</taxon>
        <taxon>Mycobacteriaceae</taxon>
        <taxon>Mycolicibacterium</taxon>
    </lineage>
</organism>
<name>A0AAD1HNV5_9MYCO</name>
<sequence>MTSPDRYAEERWFLVRGLPAVVRRSTLVRHVWSRSAPALAGLAVIAANSILVVKLTGKHTIDIDGRPDLSEGVVLASIVVVLPSAMLVGWLVARITTPFRRAIAGYGALGIIVLAAIFGGPSYRIWVNFVMAASSVGIILTLTATGLGSIAGWAARDTMSNLALASGMFVRALPVVLLTFLVFFNTYVWLMAAIVSRGRLWLAIGFLFAIAAAFLVSSTLERVRPILGETAAGPEDADRLAGTPFEDIADEPGVDPLSRFERANVVFVVAASQVGQVLTVALATGSIFFVLGLIVLSPPLLASWTRDSGRTDGQILGMTLPVPDPLIQTTMMLTAITFMYLAAKAVTDKEYRAQFLDPLLAELRLTLVARDRYRSTRRGH</sequence>
<dbReference type="Proteomes" id="UP000467327">
    <property type="component" value="Chromosome"/>
</dbReference>
<feature type="transmembrane region" description="Helical" evidence="1">
    <location>
        <begin position="326"/>
        <end position="343"/>
    </location>
</feature>